<dbReference type="SUPFAM" id="SSF102114">
    <property type="entry name" value="Radical SAM enzymes"/>
    <property type="match status" value="1"/>
</dbReference>
<dbReference type="SFLD" id="SFLDG01067">
    <property type="entry name" value="SPASM/twitch_domain_containing"/>
    <property type="match status" value="1"/>
</dbReference>
<keyword evidence="2" id="KW-0004">4Fe-4S</keyword>
<name>A0A564TF87_9FIRM</name>
<reference evidence="8 9" key="1">
    <citation type="submission" date="2019-07" db="EMBL/GenBank/DDBJ databases">
        <authorList>
            <person name="Hibberd C M."/>
            <person name="Gehrig L. J."/>
            <person name="Chang H.-W."/>
            <person name="Venkatesh S."/>
        </authorList>
    </citation>
    <scope>NUCLEOTIDE SEQUENCE [LARGE SCALE GENOMIC DNA]</scope>
    <source>
        <strain evidence="8">Faecalibacterium_prausnitzii_JG_BgPS064</strain>
    </source>
</reference>
<keyword evidence="6" id="KW-0411">Iron-sulfur</keyword>
<keyword evidence="5" id="KW-0408">Iron</keyword>
<dbReference type="Proteomes" id="UP000406184">
    <property type="component" value="Unassembled WGS sequence"/>
</dbReference>
<evidence type="ECO:0000259" key="7">
    <source>
        <dbReference type="PROSITE" id="PS51918"/>
    </source>
</evidence>
<dbReference type="SFLD" id="SFLDS00029">
    <property type="entry name" value="Radical_SAM"/>
    <property type="match status" value="1"/>
</dbReference>
<dbReference type="UniPathway" id="UPA00782"/>
<dbReference type="PANTHER" id="PTHR43787">
    <property type="entry name" value="FEMO COFACTOR BIOSYNTHESIS PROTEIN NIFB-RELATED"/>
    <property type="match status" value="1"/>
</dbReference>
<organism evidence="8 9">
    <name type="scientific">Faecalibacterium prausnitzii</name>
    <dbReference type="NCBI Taxonomy" id="853"/>
    <lineage>
        <taxon>Bacteria</taxon>
        <taxon>Bacillati</taxon>
        <taxon>Bacillota</taxon>
        <taxon>Clostridia</taxon>
        <taxon>Eubacteriales</taxon>
        <taxon>Oscillospiraceae</taxon>
        <taxon>Faecalibacterium</taxon>
    </lineage>
</organism>
<gene>
    <name evidence="8" type="primary">chuR</name>
    <name evidence="8" type="ORF">FPPS064S07_01482</name>
</gene>
<dbReference type="EMBL" id="CABHMY010000144">
    <property type="protein sequence ID" value="VUX18993.1"/>
    <property type="molecule type" value="Genomic_DNA"/>
</dbReference>
<keyword evidence="8" id="KW-0560">Oxidoreductase</keyword>
<proteinExistence type="predicted"/>
<dbReference type="InterPro" id="IPR013785">
    <property type="entry name" value="Aldolase_TIM"/>
</dbReference>
<dbReference type="GO" id="GO:0046872">
    <property type="term" value="F:metal ion binding"/>
    <property type="evidence" value="ECO:0007669"/>
    <property type="project" value="UniProtKB-KW"/>
</dbReference>
<dbReference type="EC" id="1.1.99.-" evidence="8"/>
<keyword evidence="3" id="KW-0949">S-adenosyl-L-methionine</keyword>
<evidence type="ECO:0000256" key="2">
    <source>
        <dbReference type="ARBA" id="ARBA00022485"/>
    </source>
</evidence>
<dbReference type="PANTHER" id="PTHR43787:SF3">
    <property type="entry name" value="ARYLSULFATASE REGULATORY PROTEIN"/>
    <property type="match status" value="1"/>
</dbReference>
<dbReference type="Gene3D" id="3.20.20.70">
    <property type="entry name" value="Aldolase class I"/>
    <property type="match status" value="1"/>
</dbReference>
<dbReference type="PROSITE" id="PS51918">
    <property type="entry name" value="RADICAL_SAM"/>
    <property type="match status" value="1"/>
</dbReference>
<evidence type="ECO:0000256" key="6">
    <source>
        <dbReference type="ARBA" id="ARBA00023014"/>
    </source>
</evidence>
<evidence type="ECO:0000313" key="8">
    <source>
        <dbReference type="EMBL" id="VUX18993.1"/>
    </source>
</evidence>
<evidence type="ECO:0000256" key="4">
    <source>
        <dbReference type="ARBA" id="ARBA00022723"/>
    </source>
</evidence>
<comment type="cofactor">
    <cofactor evidence="1">
        <name>[4Fe-4S] cluster</name>
        <dbReference type="ChEBI" id="CHEBI:49883"/>
    </cofactor>
</comment>
<feature type="domain" description="Radical SAM core" evidence="7">
    <location>
        <begin position="28"/>
        <end position="262"/>
    </location>
</feature>
<dbReference type="AlphaFoldDB" id="A0A564TF87"/>
<dbReference type="InterPro" id="IPR007197">
    <property type="entry name" value="rSAM"/>
</dbReference>
<evidence type="ECO:0000256" key="1">
    <source>
        <dbReference type="ARBA" id="ARBA00001966"/>
    </source>
</evidence>
<sequence>MMSGYISDCLGENFSCIQPKPILPQKFNWDVFMATLIPTEGCNFQCSYCHKNHPAASMTRDTLDRIEEYITAQAPRYKQVILAWFGGEPTLCKDTVLEVSNIVQNLQKQYGFHYAANMTTNGYLLNDKLFRQFYQAGITSYQITIDGWNHDKTRPHVSGKGTLQTIINNLASLSKLPPAEYSFHITLRHNILADDEDYSWYDYLYRLFGHDKRFAVLVRAVGDWGGEGVHSLSILHQDTKDVLVAKHVAYLDKIGMSCHNHRNGALAQVCYASYPHSMVFRANGKIGKCTVALDHPQNQLGWVDPEKGIVIDPEVNCRWSFSDLKPECRSCRNVLRCMNMQCKKSEIIDGKTVCLYRKSECV</sequence>
<protein>
    <submittedName>
        <fullName evidence="8">Anaerobic sulfatase-maturating enzyme</fullName>
        <ecNumber evidence="8">1.1.99.-</ecNumber>
    </submittedName>
</protein>
<keyword evidence="9" id="KW-1185">Reference proteome</keyword>
<dbReference type="Pfam" id="PF04055">
    <property type="entry name" value="Radical_SAM"/>
    <property type="match status" value="1"/>
</dbReference>
<evidence type="ECO:0000256" key="3">
    <source>
        <dbReference type="ARBA" id="ARBA00022691"/>
    </source>
</evidence>
<dbReference type="CDD" id="cd01335">
    <property type="entry name" value="Radical_SAM"/>
    <property type="match status" value="1"/>
</dbReference>
<dbReference type="InterPro" id="IPR058240">
    <property type="entry name" value="rSAM_sf"/>
</dbReference>
<evidence type="ECO:0000313" key="9">
    <source>
        <dbReference type="Proteomes" id="UP000406184"/>
    </source>
</evidence>
<dbReference type="RefSeq" id="WP_118554303.1">
    <property type="nucleotide sequence ID" value="NZ_CABHMY010000144.1"/>
</dbReference>
<evidence type="ECO:0000256" key="5">
    <source>
        <dbReference type="ARBA" id="ARBA00023004"/>
    </source>
</evidence>
<dbReference type="GO" id="GO:0051539">
    <property type="term" value="F:4 iron, 4 sulfur cluster binding"/>
    <property type="evidence" value="ECO:0007669"/>
    <property type="project" value="UniProtKB-KW"/>
</dbReference>
<keyword evidence="4" id="KW-0479">Metal-binding</keyword>
<accession>A0A564TF87</accession>
<dbReference type="GO" id="GO:0016491">
    <property type="term" value="F:oxidoreductase activity"/>
    <property type="evidence" value="ECO:0007669"/>
    <property type="project" value="UniProtKB-KW"/>
</dbReference>